<organism evidence="2 3">
    <name type="scientific">Colletotrichum scovillei</name>
    <dbReference type="NCBI Taxonomy" id="1209932"/>
    <lineage>
        <taxon>Eukaryota</taxon>
        <taxon>Fungi</taxon>
        <taxon>Dikarya</taxon>
        <taxon>Ascomycota</taxon>
        <taxon>Pezizomycotina</taxon>
        <taxon>Sordariomycetes</taxon>
        <taxon>Hypocreomycetidae</taxon>
        <taxon>Glomerellales</taxon>
        <taxon>Glomerellaceae</taxon>
        <taxon>Colletotrichum</taxon>
        <taxon>Colletotrichum acutatum species complex</taxon>
    </lineage>
</organism>
<reference evidence="2" key="1">
    <citation type="submission" date="2021-05" db="EMBL/GenBank/DDBJ databases">
        <title>Comparative genomics of three Colletotrichum scovillei strains and genetic complementation revealed genes involved fungal growth and virulence on chili pepper.</title>
        <authorList>
            <person name="Hsieh D.-K."/>
            <person name="Chuang S.-C."/>
            <person name="Chen C.-Y."/>
            <person name="Chao Y.-T."/>
            <person name="Lu M.-Y.J."/>
            <person name="Lee M.-H."/>
            <person name="Shih M.-C."/>
        </authorList>
    </citation>
    <scope>NUCLEOTIDE SEQUENCE</scope>
    <source>
        <strain evidence="2">Coll-153</strain>
    </source>
</reference>
<dbReference type="AlphaFoldDB" id="A0A9P7RL79"/>
<gene>
    <name evidence="2" type="ORF">JMJ77_006898</name>
</gene>
<evidence type="ECO:0000256" key="1">
    <source>
        <dbReference type="SAM" id="MobiDB-lite"/>
    </source>
</evidence>
<protein>
    <submittedName>
        <fullName evidence="2">Uncharacterized protein</fullName>
    </submittedName>
</protein>
<dbReference type="EMBL" id="JAESDN010000001">
    <property type="protein sequence ID" value="KAG7059537.1"/>
    <property type="molecule type" value="Genomic_DNA"/>
</dbReference>
<evidence type="ECO:0000313" key="3">
    <source>
        <dbReference type="Proteomes" id="UP000699042"/>
    </source>
</evidence>
<dbReference type="Proteomes" id="UP000699042">
    <property type="component" value="Unassembled WGS sequence"/>
</dbReference>
<accession>A0A9P7RL79</accession>
<name>A0A9P7RL79_9PEZI</name>
<feature type="compositionally biased region" description="Basic and acidic residues" evidence="1">
    <location>
        <begin position="44"/>
        <end position="57"/>
    </location>
</feature>
<sequence>MEIELEWEGNRQPEGTVCFPVACSCIAIMEGRSIRESISCKPQKSQDSKHTPILDTS</sequence>
<proteinExistence type="predicted"/>
<comment type="caution">
    <text evidence="2">The sequence shown here is derived from an EMBL/GenBank/DDBJ whole genome shotgun (WGS) entry which is preliminary data.</text>
</comment>
<keyword evidence="3" id="KW-1185">Reference proteome</keyword>
<evidence type="ECO:0000313" key="2">
    <source>
        <dbReference type="EMBL" id="KAG7059537.1"/>
    </source>
</evidence>
<feature type="non-terminal residue" evidence="2">
    <location>
        <position position="1"/>
    </location>
</feature>
<feature type="region of interest" description="Disordered" evidence="1">
    <location>
        <begin position="38"/>
        <end position="57"/>
    </location>
</feature>